<name>A0A9X1VU72_9BURK</name>
<evidence type="ECO:0008006" key="3">
    <source>
        <dbReference type="Google" id="ProtNLM"/>
    </source>
</evidence>
<dbReference type="PROSITE" id="PS51257">
    <property type="entry name" value="PROKAR_LIPOPROTEIN"/>
    <property type="match status" value="1"/>
</dbReference>
<dbReference type="AlphaFoldDB" id="A0A9X1VU72"/>
<reference evidence="1" key="1">
    <citation type="submission" date="2022-03" db="EMBL/GenBank/DDBJ databases">
        <authorList>
            <person name="Woo C.Y."/>
        </authorList>
    </citation>
    <scope>NUCLEOTIDE SEQUENCE</scope>
    <source>
        <strain evidence="1">CYS-02</strain>
    </source>
</reference>
<dbReference type="EMBL" id="JALGBI010000001">
    <property type="protein sequence ID" value="MCJ0763333.1"/>
    <property type="molecule type" value="Genomic_DNA"/>
</dbReference>
<comment type="caution">
    <text evidence="1">The sequence shown here is derived from an EMBL/GenBank/DDBJ whole genome shotgun (WGS) entry which is preliminary data.</text>
</comment>
<proteinExistence type="predicted"/>
<keyword evidence="2" id="KW-1185">Reference proteome</keyword>
<sequence length="130" mass="14418">MRNKYQHLKYPVCSIIFLLGGCASTHDLSKGPGAFGGGVMHSEVKPGLFFVRSQTNWAPWPNLRSARSAWEAEATKACQQKPWKELNVREETRDTGLPNMGVLRYLVSEKQGYALCEGAETSEEALKAAM</sequence>
<dbReference type="RefSeq" id="WP_243305926.1">
    <property type="nucleotide sequence ID" value="NZ_JALGBI010000001.1"/>
</dbReference>
<accession>A0A9X1VU72</accession>
<protein>
    <recommendedName>
        <fullName evidence="3">Lipoprotein</fullName>
    </recommendedName>
</protein>
<evidence type="ECO:0000313" key="2">
    <source>
        <dbReference type="Proteomes" id="UP001139447"/>
    </source>
</evidence>
<organism evidence="1 2">
    <name type="scientific">Variovorax terrae</name>
    <dbReference type="NCBI Taxonomy" id="2923278"/>
    <lineage>
        <taxon>Bacteria</taxon>
        <taxon>Pseudomonadati</taxon>
        <taxon>Pseudomonadota</taxon>
        <taxon>Betaproteobacteria</taxon>
        <taxon>Burkholderiales</taxon>
        <taxon>Comamonadaceae</taxon>
        <taxon>Variovorax</taxon>
    </lineage>
</organism>
<evidence type="ECO:0000313" key="1">
    <source>
        <dbReference type="EMBL" id="MCJ0763333.1"/>
    </source>
</evidence>
<dbReference type="Proteomes" id="UP001139447">
    <property type="component" value="Unassembled WGS sequence"/>
</dbReference>
<gene>
    <name evidence="1" type="ORF">MMF98_08935</name>
</gene>